<dbReference type="Proteomes" id="UP001163046">
    <property type="component" value="Unassembled WGS sequence"/>
</dbReference>
<sequence>MESAEKPKGSDYRLVLLGFVINTFMADKHKIKTTADAYETSHDVNAEVNGGCATARLGSTSYSGSTTIPERNWIETPSVIVVHDQPDVNAEVNGGCTTARLGSTSYSGSTTIPERNWIETPSVIVVHDQPG</sequence>
<reference evidence="1" key="1">
    <citation type="submission" date="2023-01" db="EMBL/GenBank/DDBJ databases">
        <title>Genome assembly of the deep-sea coral Lophelia pertusa.</title>
        <authorList>
            <person name="Herrera S."/>
            <person name="Cordes E."/>
        </authorList>
    </citation>
    <scope>NUCLEOTIDE SEQUENCE</scope>
    <source>
        <strain evidence="1">USNM1676648</strain>
        <tissue evidence="1">Polyp</tissue>
    </source>
</reference>
<evidence type="ECO:0000313" key="2">
    <source>
        <dbReference type="Proteomes" id="UP001163046"/>
    </source>
</evidence>
<accession>A0A9X0A2W7</accession>
<dbReference type="AlphaFoldDB" id="A0A9X0A2W7"/>
<gene>
    <name evidence="1" type="ORF">OS493_014954</name>
</gene>
<evidence type="ECO:0000313" key="1">
    <source>
        <dbReference type="EMBL" id="KAJ7392018.1"/>
    </source>
</evidence>
<dbReference type="EMBL" id="MU825403">
    <property type="protein sequence ID" value="KAJ7392018.1"/>
    <property type="molecule type" value="Genomic_DNA"/>
</dbReference>
<comment type="caution">
    <text evidence="1">The sequence shown here is derived from an EMBL/GenBank/DDBJ whole genome shotgun (WGS) entry which is preliminary data.</text>
</comment>
<proteinExistence type="predicted"/>
<name>A0A9X0A2W7_9CNID</name>
<keyword evidence="2" id="KW-1185">Reference proteome</keyword>
<organism evidence="1 2">
    <name type="scientific">Desmophyllum pertusum</name>
    <dbReference type="NCBI Taxonomy" id="174260"/>
    <lineage>
        <taxon>Eukaryota</taxon>
        <taxon>Metazoa</taxon>
        <taxon>Cnidaria</taxon>
        <taxon>Anthozoa</taxon>
        <taxon>Hexacorallia</taxon>
        <taxon>Scleractinia</taxon>
        <taxon>Caryophylliina</taxon>
        <taxon>Caryophylliidae</taxon>
        <taxon>Desmophyllum</taxon>
    </lineage>
</organism>
<protein>
    <submittedName>
        <fullName evidence="1">Uncharacterized protein</fullName>
    </submittedName>
</protein>